<gene>
    <name evidence="2" type="ORF">DMP07_00930</name>
</gene>
<dbReference type="InterPro" id="IPR000835">
    <property type="entry name" value="HTH_MarR-typ"/>
</dbReference>
<dbReference type="PANTHER" id="PTHR33164:SF43">
    <property type="entry name" value="HTH-TYPE TRANSCRIPTIONAL REPRESSOR YETL"/>
    <property type="match status" value="1"/>
</dbReference>
<organism evidence="2 3">
    <name type="scientific">Slackia faecicanis</name>
    <dbReference type="NCBI Taxonomy" id="255723"/>
    <lineage>
        <taxon>Bacteria</taxon>
        <taxon>Bacillati</taxon>
        <taxon>Actinomycetota</taxon>
        <taxon>Coriobacteriia</taxon>
        <taxon>Eggerthellales</taxon>
        <taxon>Eggerthellaceae</taxon>
        <taxon>Slackia</taxon>
    </lineage>
</organism>
<dbReference type="SUPFAM" id="SSF46785">
    <property type="entry name" value="Winged helix' DNA-binding domain"/>
    <property type="match status" value="2"/>
</dbReference>
<dbReference type="Pfam" id="PF13463">
    <property type="entry name" value="HTH_27"/>
    <property type="match status" value="1"/>
</dbReference>
<evidence type="ECO:0000313" key="3">
    <source>
        <dbReference type="Proteomes" id="UP000267368"/>
    </source>
</evidence>
<sequence>MSPRKENLSLDSAYFVAFEMTHDALKRGLRAASELNITQYRMLVKLAAAGGSIAQGELSRMLDLRPNVVTQAANALESAGFAKREVGRADSRSRTVAATEKGIAHVAAANESIVAQLYELFPTEDAAWRAILETSIAAGAFIDPPVSERETSCYPASRALASLERFRSAIEAGLRAACGATYNECRVMQRLAETGRPMRIGDIAAQLQLSPVNVARAVDRLAGRAWVRRMGAEHDRKAVFVEVTEAGAAQQRVIARTVDDLGRKLLWKHLSRPQRDAIRAVTDTVIEGLRERERRKGLSASENLRPIG</sequence>
<name>A0A3N0AHA4_9ACTN</name>
<evidence type="ECO:0000259" key="1">
    <source>
        <dbReference type="PROSITE" id="PS50995"/>
    </source>
</evidence>
<feature type="domain" description="HTH marR-type" evidence="1">
    <location>
        <begin position="11"/>
        <end position="137"/>
    </location>
</feature>
<dbReference type="InterPro" id="IPR039422">
    <property type="entry name" value="MarR/SlyA-like"/>
</dbReference>
<dbReference type="Pfam" id="PF12802">
    <property type="entry name" value="MarR_2"/>
    <property type="match status" value="1"/>
</dbReference>
<dbReference type="InterPro" id="IPR036388">
    <property type="entry name" value="WH-like_DNA-bd_sf"/>
</dbReference>
<dbReference type="GO" id="GO:0003700">
    <property type="term" value="F:DNA-binding transcription factor activity"/>
    <property type="evidence" value="ECO:0007669"/>
    <property type="project" value="InterPro"/>
</dbReference>
<dbReference type="Gene3D" id="1.10.10.10">
    <property type="entry name" value="Winged helix-like DNA-binding domain superfamily/Winged helix DNA-binding domain"/>
    <property type="match status" value="2"/>
</dbReference>
<protein>
    <submittedName>
        <fullName evidence="2">MarR family transcriptional regulator</fullName>
    </submittedName>
</protein>
<evidence type="ECO:0000313" key="2">
    <source>
        <dbReference type="EMBL" id="RNL21445.1"/>
    </source>
</evidence>
<dbReference type="SMART" id="SM00347">
    <property type="entry name" value="HTH_MARR"/>
    <property type="match status" value="2"/>
</dbReference>
<dbReference type="RefSeq" id="WP_123197287.1">
    <property type="nucleotide sequence ID" value="NZ_QICB01000001.1"/>
</dbReference>
<reference evidence="3" key="1">
    <citation type="submission" date="2018-05" db="EMBL/GenBank/DDBJ databases">
        <title>Genome Sequencing of selected type strains of the family Eggerthellaceae.</title>
        <authorList>
            <person name="Danylec N."/>
            <person name="Stoll D.A."/>
            <person name="Doetsch A."/>
            <person name="Huch M."/>
        </authorList>
    </citation>
    <scope>NUCLEOTIDE SEQUENCE [LARGE SCALE GENOMIC DNA]</scope>
    <source>
        <strain evidence="3">DSM 17537</strain>
    </source>
</reference>
<dbReference type="PROSITE" id="PS50995">
    <property type="entry name" value="HTH_MARR_2"/>
    <property type="match status" value="2"/>
</dbReference>
<comment type="caution">
    <text evidence="2">The sequence shown here is derived from an EMBL/GenBank/DDBJ whole genome shotgun (WGS) entry which is preliminary data.</text>
</comment>
<dbReference type="PANTHER" id="PTHR33164">
    <property type="entry name" value="TRANSCRIPTIONAL REGULATOR, MARR FAMILY"/>
    <property type="match status" value="1"/>
</dbReference>
<dbReference type="OrthoDB" id="3237509at2"/>
<dbReference type="EMBL" id="QICB01000001">
    <property type="protein sequence ID" value="RNL21445.1"/>
    <property type="molecule type" value="Genomic_DNA"/>
</dbReference>
<dbReference type="InterPro" id="IPR036390">
    <property type="entry name" value="WH_DNA-bd_sf"/>
</dbReference>
<feature type="domain" description="HTH marR-type" evidence="1">
    <location>
        <begin position="156"/>
        <end position="287"/>
    </location>
</feature>
<dbReference type="GO" id="GO:0006950">
    <property type="term" value="P:response to stress"/>
    <property type="evidence" value="ECO:0007669"/>
    <property type="project" value="TreeGrafter"/>
</dbReference>
<dbReference type="Proteomes" id="UP000267368">
    <property type="component" value="Unassembled WGS sequence"/>
</dbReference>
<dbReference type="AlphaFoldDB" id="A0A3N0AHA4"/>
<proteinExistence type="predicted"/>
<accession>A0A3N0AHA4</accession>
<keyword evidence="3" id="KW-1185">Reference proteome</keyword>